<comment type="caution">
    <text evidence="1">The sequence shown here is derived from an EMBL/GenBank/DDBJ whole genome shotgun (WGS) entry which is preliminary data.</text>
</comment>
<evidence type="ECO:0000313" key="1">
    <source>
        <dbReference type="EMBL" id="MEM4989105.1"/>
    </source>
</evidence>
<sequence length="79" mass="8743">MNLFPVLFGTSPSPFEQALVQRDGPGGRDATILKLQQAEMAARAYFEQGVTPIERASLQAYIDVIACARNELEKFTLKL</sequence>
<dbReference type="EMBL" id="JBANDC010000012">
    <property type="protein sequence ID" value="MEM4989105.1"/>
    <property type="molecule type" value="Genomic_DNA"/>
</dbReference>
<protein>
    <submittedName>
        <fullName evidence="1">Uncharacterized protein</fullName>
    </submittedName>
</protein>
<evidence type="ECO:0000313" key="2">
    <source>
        <dbReference type="Proteomes" id="UP001495910"/>
    </source>
</evidence>
<organism evidence="1 2">
    <name type="scientific">Collimonas rhizosphaerae</name>
    <dbReference type="NCBI Taxonomy" id="3126357"/>
    <lineage>
        <taxon>Bacteria</taxon>
        <taxon>Pseudomonadati</taxon>
        <taxon>Pseudomonadota</taxon>
        <taxon>Betaproteobacteria</taxon>
        <taxon>Burkholderiales</taxon>
        <taxon>Oxalobacteraceae</taxon>
        <taxon>Collimonas</taxon>
    </lineage>
</organism>
<dbReference type="Proteomes" id="UP001495910">
    <property type="component" value="Unassembled WGS sequence"/>
</dbReference>
<gene>
    <name evidence="1" type="ORF">V8G57_17070</name>
</gene>
<keyword evidence="2" id="KW-1185">Reference proteome</keyword>
<accession>A0ABU9PYP4</accession>
<proteinExistence type="predicted"/>
<name>A0ABU9PYP4_9BURK</name>
<reference evidence="1 2" key="1">
    <citation type="submission" date="2024-02" db="EMBL/GenBank/DDBJ databases">
        <title>Draft genome sequence of Collimonas sp. strain H4R21, an effective mineral-weathering bacterial strain isolated from the beech rhizosphere.</title>
        <authorList>
            <person name="Morin E."/>
            <person name="Uroz S."/>
            <person name="Leveau J.H.J."/>
            <person name="Kumar R."/>
            <person name="Rey M.W."/>
            <person name="Pham J."/>
        </authorList>
    </citation>
    <scope>NUCLEOTIDE SEQUENCE [LARGE SCALE GENOMIC DNA]</scope>
    <source>
        <strain evidence="1 2">H4R21</strain>
    </source>
</reference>
<dbReference type="RefSeq" id="WP_342830381.1">
    <property type="nucleotide sequence ID" value="NZ_JBANDC010000012.1"/>
</dbReference>